<evidence type="ECO:0000313" key="2">
    <source>
        <dbReference type="Proteomes" id="UP000317650"/>
    </source>
</evidence>
<proteinExistence type="predicted"/>
<comment type="caution">
    <text evidence="1">The sequence shown here is derived from an EMBL/GenBank/DDBJ whole genome shotgun (WGS) entry which is preliminary data.</text>
</comment>
<gene>
    <name evidence="1" type="ORF">C4D60_Mb10t24460</name>
</gene>
<dbReference type="PANTHER" id="PTHR12725">
    <property type="entry name" value="HALOACID DEHALOGENASE-LIKE HYDROLASE"/>
    <property type="match status" value="1"/>
</dbReference>
<name>A0A4S8IZE7_MUSBA</name>
<reference evidence="1 2" key="1">
    <citation type="journal article" date="2019" name="Nat. Plants">
        <title>Genome sequencing of Musa balbisiana reveals subgenome evolution and function divergence in polyploid bananas.</title>
        <authorList>
            <person name="Yao X."/>
        </authorList>
    </citation>
    <scope>NUCLEOTIDE SEQUENCE [LARGE SCALE GENOMIC DNA]</scope>
    <source>
        <strain evidence="2">cv. DH-PKW</strain>
        <tissue evidence="1">Leaves</tissue>
    </source>
</reference>
<dbReference type="Proteomes" id="UP000317650">
    <property type="component" value="Chromosome 10"/>
</dbReference>
<dbReference type="EMBL" id="PYDT01000008">
    <property type="protein sequence ID" value="THU54378.1"/>
    <property type="molecule type" value="Genomic_DNA"/>
</dbReference>
<keyword evidence="2" id="KW-1185">Reference proteome</keyword>
<sequence length="131" mass="14326">MEHALRLANIDPQRTPRGDSLTERVLQVFFDDSARNIRSGKRIGLQTVLVGLFGMNWVGALQSSSCPCPTSLSFVGGWMQVGTSHRVKGADHALESIHNIREALPELWEKAEKSGSIRHSGKVAMETSVTA</sequence>
<dbReference type="PANTHER" id="PTHR12725:SF82">
    <property type="entry name" value="HALOACID DEHALOGENASE-LIKE HYDROLASE (HAD) SUPERFAMILY PROTEIN"/>
    <property type="match status" value="1"/>
</dbReference>
<protein>
    <submittedName>
        <fullName evidence="1">Uncharacterized protein</fullName>
    </submittedName>
</protein>
<evidence type="ECO:0000313" key="1">
    <source>
        <dbReference type="EMBL" id="THU54378.1"/>
    </source>
</evidence>
<dbReference type="STRING" id="52838.A0A4S8IZE7"/>
<dbReference type="InterPro" id="IPR023214">
    <property type="entry name" value="HAD_sf"/>
</dbReference>
<dbReference type="AlphaFoldDB" id="A0A4S8IZE7"/>
<dbReference type="Gene3D" id="3.40.50.1000">
    <property type="entry name" value="HAD superfamily/HAD-like"/>
    <property type="match status" value="1"/>
</dbReference>
<organism evidence="1 2">
    <name type="scientific">Musa balbisiana</name>
    <name type="common">Banana</name>
    <dbReference type="NCBI Taxonomy" id="52838"/>
    <lineage>
        <taxon>Eukaryota</taxon>
        <taxon>Viridiplantae</taxon>
        <taxon>Streptophyta</taxon>
        <taxon>Embryophyta</taxon>
        <taxon>Tracheophyta</taxon>
        <taxon>Spermatophyta</taxon>
        <taxon>Magnoliopsida</taxon>
        <taxon>Liliopsida</taxon>
        <taxon>Zingiberales</taxon>
        <taxon>Musaceae</taxon>
        <taxon>Musa</taxon>
    </lineage>
</organism>
<accession>A0A4S8IZE7</accession>